<accession>A0ABD5L6P1</accession>
<dbReference type="RefSeq" id="WP_152914965.1">
    <property type="nucleotide sequence ID" value="NZ_JAGSRH010000018.1"/>
</dbReference>
<evidence type="ECO:0000259" key="1">
    <source>
        <dbReference type="Pfam" id="PF11682"/>
    </source>
</evidence>
<dbReference type="EMBL" id="JAGSRH010000018">
    <property type="protein sequence ID" value="MER5077733.1"/>
    <property type="molecule type" value="Genomic_DNA"/>
</dbReference>
<organism evidence="3 4">
    <name type="scientific">Providencia stuartii</name>
    <dbReference type="NCBI Taxonomy" id="588"/>
    <lineage>
        <taxon>Bacteria</taxon>
        <taxon>Pseudomonadati</taxon>
        <taxon>Pseudomonadota</taxon>
        <taxon>Gammaproteobacteria</taxon>
        <taxon>Enterobacterales</taxon>
        <taxon>Morganellaceae</taxon>
        <taxon>Providencia</taxon>
    </lineage>
</organism>
<sequence length="141" mass="16241">MLKLHEVKMSLALTQNNRFAGATQEPSYSRENYYCAHCGEPVTLHKTPTESWFTHSDPQSAEHCPRVISKIKSLEDKARLSTQVRSVSPILKVTNWFCVQCREYFTNNQKCCPKCHEGIWCIPAQNVTEEHQPKTEKSFPL</sequence>
<dbReference type="AlphaFoldDB" id="A0ABD5L6P1"/>
<dbReference type="Proteomes" id="UP001495779">
    <property type="component" value="Unassembled WGS sequence"/>
</dbReference>
<dbReference type="Pfam" id="PF11682">
    <property type="entry name" value="Zn_ribbon_11"/>
    <property type="match status" value="1"/>
</dbReference>
<reference evidence="3 4" key="1">
    <citation type="submission" date="2021-04" db="EMBL/GenBank/DDBJ databases">
        <title>Determining the burden of carbapenem-resistant Enterobacterales from a tertiary public heath setting in Bangladesh: a clinical, epidemiological, and molecular study.</title>
        <authorList>
            <person name="Farzana R."/>
            <person name="Walsh T.R."/>
        </authorList>
    </citation>
    <scope>NUCLEOTIDE SEQUENCE [LARGE SCALE GENOMIC DNA]</scope>
    <source>
        <strain evidence="4">dmpro_s316</strain>
    </source>
</reference>
<gene>
    <name evidence="3" type="ORF">KDV35_12820</name>
</gene>
<name>A0ABD5L6P1_PROST</name>
<feature type="domain" description="DUF3279" evidence="1">
    <location>
        <begin position="93"/>
        <end position="126"/>
    </location>
</feature>
<evidence type="ECO:0000313" key="4">
    <source>
        <dbReference type="Proteomes" id="UP001495779"/>
    </source>
</evidence>
<dbReference type="InterPro" id="IPR057150">
    <property type="entry name" value="DUF7828"/>
</dbReference>
<feature type="domain" description="DUF7828" evidence="2">
    <location>
        <begin position="7"/>
        <end position="84"/>
    </location>
</feature>
<dbReference type="InterPro" id="IPR021696">
    <property type="entry name" value="DUF3279"/>
</dbReference>
<comment type="caution">
    <text evidence="3">The sequence shown here is derived from an EMBL/GenBank/DDBJ whole genome shotgun (WGS) entry which is preliminary data.</text>
</comment>
<dbReference type="Pfam" id="PF25165">
    <property type="entry name" value="DUF7828"/>
    <property type="match status" value="1"/>
</dbReference>
<protein>
    <submittedName>
        <fullName evidence="3">Uncharacterized protein</fullName>
    </submittedName>
</protein>
<evidence type="ECO:0000313" key="3">
    <source>
        <dbReference type="EMBL" id="MER5077733.1"/>
    </source>
</evidence>
<evidence type="ECO:0000259" key="2">
    <source>
        <dbReference type="Pfam" id="PF25165"/>
    </source>
</evidence>
<proteinExistence type="predicted"/>